<feature type="repeat" description="TPR" evidence="1">
    <location>
        <begin position="59"/>
        <end position="92"/>
    </location>
</feature>
<accession>A0A3B9L0V9</accession>
<dbReference type="Proteomes" id="UP000259173">
    <property type="component" value="Unassembled WGS sequence"/>
</dbReference>
<dbReference type="SUPFAM" id="SSF48452">
    <property type="entry name" value="TPR-like"/>
    <property type="match status" value="1"/>
</dbReference>
<keyword evidence="1" id="KW-0802">TPR repeat</keyword>
<dbReference type="InterPro" id="IPR011990">
    <property type="entry name" value="TPR-like_helical_dom_sf"/>
</dbReference>
<dbReference type="Gene3D" id="1.25.40.10">
    <property type="entry name" value="Tetratricopeptide repeat domain"/>
    <property type="match status" value="1"/>
</dbReference>
<dbReference type="InterPro" id="IPR019734">
    <property type="entry name" value="TPR_rpt"/>
</dbReference>
<reference evidence="2 3" key="1">
    <citation type="journal article" date="2018" name="Nat. Biotechnol.">
        <title>A standardized bacterial taxonomy based on genome phylogeny substantially revises the tree of life.</title>
        <authorList>
            <person name="Parks D.H."/>
            <person name="Chuvochina M."/>
            <person name="Waite D.W."/>
            <person name="Rinke C."/>
            <person name="Skarshewski A."/>
            <person name="Chaumeil P.A."/>
            <person name="Hugenholtz P."/>
        </authorList>
    </citation>
    <scope>NUCLEOTIDE SEQUENCE [LARGE SCALE GENOMIC DNA]</scope>
    <source>
        <strain evidence="2">UBA8557</strain>
    </source>
</reference>
<sequence>HKCLNELIENDTQDASIWAAYALMRFLDWSKQSDLEDRTALIEGLEAARQAIRLDPTDASGHEYMGNILMAQGALDEARKCYEWAVTLNPSKADPRVMLGWNKIRRGMWDEGVEDIYRGIGMSPNPPGWFRIPLSVYYYRQGDFDRAFNQAEIIIASGDERGIPLALAAAVRLGAEREIVRLTYMLRNSGLNADDPMSSIRSVLNMPEIISMYEDDINSLSFN</sequence>
<evidence type="ECO:0000313" key="3">
    <source>
        <dbReference type="Proteomes" id="UP000259173"/>
    </source>
</evidence>
<name>A0A3B9L0V9_9PROT</name>
<dbReference type="EMBL" id="DMBR01000245">
    <property type="protein sequence ID" value="HAE94496.1"/>
    <property type="molecule type" value="Genomic_DNA"/>
</dbReference>
<dbReference type="PROSITE" id="PS50005">
    <property type="entry name" value="TPR"/>
    <property type="match status" value="1"/>
</dbReference>
<gene>
    <name evidence="2" type="ORF">DCG65_08040</name>
</gene>
<proteinExistence type="predicted"/>
<feature type="non-terminal residue" evidence="2">
    <location>
        <position position="1"/>
    </location>
</feature>
<dbReference type="AlphaFoldDB" id="A0A3B9L0V9"/>
<organism evidence="2 3">
    <name type="scientific">Hyphomonas atlantica</name>
    <dbReference type="NCBI Taxonomy" id="1280948"/>
    <lineage>
        <taxon>Bacteria</taxon>
        <taxon>Pseudomonadati</taxon>
        <taxon>Pseudomonadota</taxon>
        <taxon>Alphaproteobacteria</taxon>
        <taxon>Hyphomonadales</taxon>
        <taxon>Hyphomonadaceae</taxon>
        <taxon>Hyphomonas</taxon>
    </lineage>
</organism>
<evidence type="ECO:0000256" key="1">
    <source>
        <dbReference type="PROSITE-ProRule" id="PRU00339"/>
    </source>
</evidence>
<comment type="caution">
    <text evidence="2">The sequence shown here is derived from an EMBL/GenBank/DDBJ whole genome shotgun (WGS) entry which is preliminary data.</text>
</comment>
<dbReference type="SMART" id="SM00028">
    <property type="entry name" value="TPR"/>
    <property type="match status" value="2"/>
</dbReference>
<protein>
    <submittedName>
        <fullName evidence="2">Uncharacterized protein</fullName>
    </submittedName>
</protein>
<evidence type="ECO:0000313" key="2">
    <source>
        <dbReference type="EMBL" id="HAE94496.1"/>
    </source>
</evidence>